<feature type="compositionally biased region" description="Acidic residues" evidence="2">
    <location>
        <begin position="321"/>
        <end position="335"/>
    </location>
</feature>
<comment type="caution">
    <text evidence="4">The sequence shown here is derived from an EMBL/GenBank/DDBJ whole genome shotgun (WGS) entry which is preliminary data.</text>
</comment>
<gene>
    <name evidence="4" type="ORF">C2E21_3489</name>
</gene>
<evidence type="ECO:0000259" key="3">
    <source>
        <dbReference type="PROSITE" id="PS50181"/>
    </source>
</evidence>
<dbReference type="Proteomes" id="UP000239899">
    <property type="component" value="Unassembled WGS sequence"/>
</dbReference>
<feature type="domain" description="F-box" evidence="3">
    <location>
        <begin position="8"/>
        <end position="55"/>
    </location>
</feature>
<protein>
    <submittedName>
        <fullName evidence="4">Internalin</fullName>
    </submittedName>
</protein>
<reference evidence="4 5" key="1">
    <citation type="journal article" date="2018" name="Plant J.">
        <title>Genome sequences of Chlorella sorokiniana UTEX 1602 and Micractinium conductrix SAG 241.80: implications to maltose excretion by a green alga.</title>
        <authorList>
            <person name="Arriola M.B."/>
            <person name="Velmurugan N."/>
            <person name="Zhang Y."/>
            <person name="Plunkett M.H."/>
            <person name="Hondzo H."/>
            <person name="Barney B.M."/>
        </authorList>
    </citation>
    <scope>NUCLEOTIDE SEQUENCE [LARGE SCALE GENOMIC DNA]</scope>
    <source>
        <strain evidence="5">UTEX 1602</strain>
    </source>
</reference>
<evidence type="ECO:0000256" key="1">
    <source>
        <dbReference type="ARBA" id="ARBA00004430"/>
    </source>
</evidence>
<evidence type="ECO:0000313" key="5">
    <source>
        <dbReference type="Proteomes" id="UP000239899"/>
    </source>
</evidence>
<dbReference type="InterPro" id="IPR032675">
    <property type="entry name" value="LRR_dom_sf"/>
</dbReference>
<sequence>MALPVATDLSIDDLPDDVLKRVFLLAGTRYGPAIVGVCKRWAWLYWEHSELWRHLTISAEEPDQPSLAAASPSAPLIMFVEHQQAYQQRRLAGWQVAKRAQLQRVGHLVEAATFQDRTELGRGDSRLQISALLPLLSPTLGALSLPWAREEQALLLPRFSQLTSLEIAADGGVSAILPRLGALKRLKLQGGSHGSQLATALQQLSALTSLELEGCFDADVAHLRRLQQLRHLVLRSNNWPPREPTRPPPPAGFASLESYSFVVNRPFGGVQLADFQLTRLRFQPCQDASAEQPVDAASCGRPGCLLIGGLLAGAAWEGDEELLDDDGDSDSDSDSGSEAGAEQPPPPSARQLNSLLEVALPPGAALQQLTLSHCVLQAATLHRLPALASLQYLEVQDCSSRSGSMDGPLQALVQLAPALTSLHFEAPRGRPAGRAQARCCLRSCPAYLLAHPCLRSAVVLNRQLVEWDMEEALRRLPSIAAAAPVLEHLVTDGFAFMPPALATVTSLRSLAFLDQPEFEFNGDTVALALALPHLTSLTLPQLTPFEQQAAYHLRHARPGFSLQVQPKEQTGEQEEGTANPCVIS</sequence>
<dbReference type="PROSITE" id="PS50181">
    <property type="entry name" value="FBOX"/>
    <property type="match status" value="1"/>
</dbReference>
<dbReference type="SUPFAM" id="SSF52047">
    <property type="entry name" value="RNI-like"/>
    <property type="match status" value="1"/>
</dbReference>
<dbReference type="EMBL" id="LHPG02000006">
    <property type="protein sequence ID" value="PRW57577.1"/>
    <property type="molecule type" value="Genomic_DNA"/>
</dbReference>
<proteinExistence type="predicted"/>
<name>A0A2P6TU25_CHLSO</name>
<feature type="region of interest" description="Disordered" evidence="2">
    <location>
        <begin position="562"/>
        <end position="584"/>
    </location>
</feature>
<evidence type="ECO:0000313" key="4">
    <source>
        <dbReference type="EMBL" id="PRW57577.1"/>
    </source>
</evidence>
<dbReference type="AlphaFoldDB" id="A0A2P6TU25"/>
<dbReference type="SUPFAM" id="SSF81383">
    <property type="entry name" value="F-box domain"/>
    <property type="match status" value="1"/>
</dbReference>
<dbReference type="InterPro" id="IPR036047">
    <property type="entry name" value="F-box-like_dom_sf"/>
</dbReference>
<comment type="subcellular location">
    <subcellularLocation>
        <location evidence="1">Cytoplasm</location>
        <location evidence="1">Cytoskeleton</location>
        <location evidence="1">Cilium axoneme</location>
    </subcellularLocation>
</comment>
<organism evidence="4 5">
    <name type="scientific">Chlorella sorokiniana</name>
    <name type="common">Freshwater green alga</name>
    <dbReference type="NCBI Taxonomy" id="3076"/>
    <lineage>
        <taxon>Eukaryota</taxon>
        <taxon>Viridiplantae</taxon>
        <taxon>Chlorophyta</taxon>
        <taxon>core chlorophytes</taxon>
        <taxon>Trebouxiophyceae</taxon>
        <taxon>Chlorellales</taxon>
        <taxon>Chlorellaceae</taxon>
        <taxon>Chlorella clade</taxon>
        <taxon>Chlorella</taxon>
    </lineage>
</organism>
<keyword evidence="5" id="KW-1185">Reference proteome</keyword>
<dbReference type="Gene3D" id="3.80.10.10">
    <property type="entry name" value="Ribonuclease Inhibitor"/>
    <property type="match status" value="2"/>
</dbReference>
<dbReference type="InterPro" id="IPR001810">
    <property type="entry name" value="F-box_dom"/>
</dbReference>
<accession>A0A2P6TU25</accession>
<feature type="region of interest" description="Disordered" evidence="2">
    <location>
        <begin position="321"/>
        <end position="350"/>
    </location>
</feature>
<evidence type="ECO:0000256" key="2">
    <source>
        <dbReference type="SAM" id="MobiDB-lite"/>
    </source>
</evidence>
<dbReference type="GO" id="GO:0005930">
    <property type="term" value="C:axoneme"/>
    <property type="evidence" value="ECO:0007669"/>
    <property type="project" value="UniProtKB-SubCell"/>
</dbReference>